<evidence type="ECO:0000313" key="1">
    <source>
        <dbReference type="EMBL" id="BAU55503.1"/>
    </source>
</evidence>
<evidence type="ECO:0000313" key="2">
    <source>
        <dbReference type="Proteomes" id="UP000218263"/>
    </source>
</evidence>
<dbReference type="RefSeq" id="WP_096353858.1">
    <property type="nucleotide sequence ID" value="NZ_AP017313.1"/>
</dbReference>
<sequence>MNEIAPAQIVIIHDDIGKDDPIMVELSIKHGEENVKLFSHSNDGLNYVLDNLGKKMIVLLDKNFDDPKDISGLKVFEGIREKTSLVYIILISVSRITEISDEDLKMLINKDLFKFESFTSDYAQIIQLIDEAILSLSLRIDSVIEDWIMRHPPEKREQPLLKTKDDRSYSMNDILESIRKQTPIGVEFEKSLLKLAIELFGRQKIKIDD</sequence>
<proteinExistence type="predicted"/>
<reference evidence="1 2" key="1">
    <citation type="submission" date="2015-12" db="EMBL/GenBank/DDBJ databases">
        <title>Genome sequence of Mucilaginibacter gotjawali.</title>
        <authorList>
            <person name="Lee J.S."/>
            <person name="Lee K.C."/>
            <person name="Kim K.K."/>
            <person name="Lee B.W."/>
        </authorList>
    </citation>
    <scope>NUCLEOTIDE SEQUENCE [LARGE SCALE GENOMIC DNA]</scope>
    <source>
        <strain evidence="1 2">SA3-7</strain>
    </source>
</reference>
<dbReference type="EMBL" id="AP017313">
    <property type="protein sequence ID" value="BAU55503.1"/>
    <property type="molecule type" value="Genomic_DNA"/>
</dbReference>
<keyword evidence="2" id="KW-1185">Reference proteome</keyword>
<dbReference type="KEGG" id="mgot:MgSA37_03692"/>
<gene>
    <name evidence="1" type="ORF">MgSA37_03692</name>
</gene>
<dbReference type="OrthoDB" id="1094367at2"/>
<protein>
    <submittedName>
        <fullName evidence="1">Uncharacterized protein</fullName>
    </submittedName>
</protein>
<organism evidence="1 2">
    <name type="scientific">Mucilaginibacter gotjawali</name>
    <dbReference type="NCBI Taxonomy" id="1550579"/>
    <lineage>
        <taxon>Bacteria</taxon>
        <taxon>Pseudomonadati</taxon>
        <taxon>Bacteroidota</taxon>
        <taxon>Sphingobacteriia</taxon>
        <taxon>Sphingobacteriales</taxon>
        <taxon>Sphingobacteriaceae</taxon>
        <taxon>Mucilaginibacter</taxon>
    </lineage>
</organism>
<name>A0A0X8X5L5_9SPHI</name>
<dbReference type="AlphaFoldDB" id="A0A0X8X5L5"/>
<accession>A0A0X8X5L5</accession>
<dbReference type="Proteomes" id="UP000218263">
    <property type="component" value="Chromosome"/>
</dbReference>